<evidence type="ECO:0000313" key="4">
    <source>
        <dbReference type="Proteomes" id="UP001382455"/>
    </source>
</evidence>
<comment type="similarity">
    <text evidence="1">Belongs to the UPF0162 family.</text>
</comment>
<dbReference type="Proteomes" id="UP001382455">
    <property type="component" value="Unassembled WGS sequence"/>
</dbReference>
<gene>
    <name evidence="3" type="ORF">WAE96_21155</name>
</gene>
<feature type="domain" description="Protein SirB1 N-terminal" evidence="2">
    <location>
        <begin position="37"/>
        <end position="150"/>
    </location>
</feature>
<dbReference type="SUPFAM" id="SSF48452">
    <property type="entry name" value="TPR-like"/>
    <property type="match status" value="1"/>
</dbReference>
<proteinExistence type="inferred from homology"/>
<dbReference type="InterPro" id="IPR011990">
    <property type="entry name" value="TPR-like_helical_dom_sf"/>
</dbReference>
<dbReference type="Pfam" id="PF13369">
    <property type="entry name" value="Transglut_core2"/>
    <property type="match status" value="1"/>
</dbReference>
<dbReference type="Pfam" id="PF13371">
    <property type="entry name" value="TPR_9"/>
    <property type="match status" value="1"/>
</dbReference>
<keyword evidence="4" id="KW-1185">Reference proteome</keyword>
<accession>A0ABU8EZ69</accession>
<dbReference type="RefSeq" id="WP_336437022.1">
    <property type="nucleotide sequence ID" value="NZ_JBAWKS010000002.1"/>
</dbReference>
<evidence type="ECO:0000256" key="1">
    <source>
        <dbReference type="ARBA" id="ARBA00007100"/>
    </source>
</evidence>
<protein>
    <submittedName>
        <fullName evidence="3">Tetratricopeptide repeat protein</fullName>
    </submittedName>
</protein>
<organism evidence="3 4">
    <name type="scientific">Pseudoalteromonas spongiae</name>
    <dbReference type="NCBI Taxonomy" id="298657"/>
    <lineage>
        <taxon>Bacteria</taxon>
        <taxon>Pseudomonadati</taxon>
        <taxon>Pseudomonadota</taxon>
        <taxon>Gammaproteobacteria</taxon>
        <taxon>Alteromonadales</taxon>
        <taxon>Pseudoalteromonadaceae</taxon>
        <taxon>Pseudoalteromonas</taxon>
    </lineage>
</organism>
<evidence type="ECO:0000313" key="3">
    <source>
        <dbReference type="EMBL" id="MEI4552201.1"/>
    </source>
</evidence>
<comment type="caution">
    <text evidence="3">The sequence shown here is derived from an EMBL/GenBank/DDBJ whole genome shotgun (WGS) entry which is preliminary data.</text>
</comment>
<dbReference type="EMBL" id="JBAWKS010000002">
    <property type="protein sequence ID" value="MEI4552201.1"/>
    <property type="molecule type" value="Genomic_DNA"/>
</dbReference>
<evidence type="ECO:0000259" key="2">
    <source>
        <dbReference type="Pfam" id="PF13369"/>
    </source>
</evidence>
<dbReference type="Gene3D" id="1.25.40.10">
    <property type="entry name" value="Tetratricopeptide repeat domain"/>
    <property type="match status" value="1"/>
</dbReference>
<reference evidence="3 4" key="1">
    <citation type="submission" date="2023-12" db="EMBL/GenBank/DDBJ databases">
        <title>Friends and Foes: Symbiotic and Algicidal bacterial influence on Karenia brevis blooms.</title>
        <authorList>
            <person name="Fei C."/>
            <person name="Mohamed A.R."/>
            <person name="Booker A."/>
            <person name="Arshad M."/>
            <person name="Klass S."/>
            <person name="Ahn S."/>
            <person name="Gilbert P.M."/>
            <person name="Heil C.A."/>
            <person name="Martinez J.M."/>
            <person name="Amin S.A."/>
        </authorList>
    </citation>
    <scope>NUCLEOTIDE SEQUENCE [LARGE SCALE GENOMIC DNA]</scope>
    <source>
        <strain evidence="3 4">CE15</strain>
    </source>
</reference>
<dbReference type="InterPro" id="IPR032698">
    <property type="entry name" value="SirB1_N"/>
</dbReference>
<name>A0ABU8EZ69_9GAMM</name>
<sequence length="264" mass="30401">MFDISEEEYTAAIEAPVFTCLNHESSWLTKFDYALCRDKLSELVLMAVKTQKSENTIEQNLNSLLDSFYSDFAFSGTSQKVPMSLLNSVAYALNYRTGSTISLGMILTYVMEQLGFDVEMLVFENDIQVLLEVSQGEGYLIDPCSGGQRWYIKPENDDENSLDNAFQQLFEDDVVKLFLAHQKWAFISEKRYGEAFKCVEKLMVLTDGDPYELRDRGYLLHNLNCDELAIKDFEKFIEECPDDPSIDVLQSQIEEMDTHFRTIH</sequence>